<evidence type="ECO:0000259" key="1">
    <source>
        <dbReference type="PROSITE" id="PS50995"/>
    </source>
</evidence>
<dbReference type="PRINTS" id="PR00598">
    <property type="entry name" value="HTHMARR"/>
</dbReference>
<dbReference type="Gene3D" id="1.10.10.10">
    <property type="entry name" value="Winged helix-like DNA-binding domain superfamily/Winged helix DNA-binding domain"/>
    <property type="match status" value="1"/>
</dbReference>
<dbReference type="PANTHER" id="PTHR33164">
    <property type="entry name" value="TRANSCRIPTIONAL REGULATOR, MARR FAMILY"/>
    <property type="match status" value="1"/>
</dbReference>
<accession>A0ABW7BTY2</accession>
<dbReference type="RefSeq" id="WP_392881331.1">
    <property type="nucleotide sequence ID" value="NZ_JBICZW010000006.1"/>
</dbReference>
<gene>
    <name evidence="2" type="ORF">ACGFYS_11940</name>
</gene>
<dbReference type="InterPro" id="IPR036390">
    <property type="entry name" value="WH_DNA-bd_sf"/>
</dbReference>
<dbReference type="PANTHER" id="PTHR33164:SF95">
    <property type="entry name" value="TRANSCRIPTIONAL REGULATOR"/>
    <property type="match status" value="1"/>
</dbReference>
<organism evidence="2 3">
    <name type="scientific">Streptomyces omiyaensis</name>
    <dbReference type="NCBI Taxonomy" id="68247"/>
    <lineage>
        <taxon>Bacteria</taxon>
        <taxon>Bacillati</taxon>
        <taxon>Actinomycetota</taxon>
        <taxon>Actinomycetes</taxon>
        <taxon>Kitasatosporales</taxon>
        <taxon>Streptomycetaceae</taxon>
        <taxon>Streptomyces</taxon>
    </lineage>
</organism>
<dbReference type="PROSITE" id="PS50995">
    <property type="entry name" value="HTH_MARR_2"/>
    <property type="match status" value="1"/>
</dbReference>
<dbReference type="InterPro" id="IPR039422">
    <property type="entry name" value="MarR/SlyA-like"/>
</dbReference>
<keyword evidence="3" id="KW-1185">Reference proteome</keyword>
<dbReference type="SUPFAM" id="SSF46785">
    <property type="entry name" value="Winged helix' DNA-binding domain"/>
    <property type="match status" value="1"/>
</dbReference>
<comment type="caution">
    <text evidence="2">The sequence shown here is derived from an EMBL/GenBank/DDBJ whole genome shotgun (WGS) entry which is preliminary data.</text>
</comment>
<dbReference type="InterPro" id="IPR036388">
    <property type="entry name" value="WH-like_DNA-bd_sf"/>
</dbReference>
<dbReference type="EMBL" id="JBICZW010000006">
    <property type="protein sequence ID" value="MFG3189646.1"/>
    <property type="molecule type" value="Genomic_DNA"/>
</dbReference>
<evidence type="ECO:0000313" key="3">
    <source>
        <dbReference type="Proteomes" id="UP001604282"/>
    </source>
</evidence>
<sequence>MTEALDLDRYAGHLIRRAEQVHTSLWSRFVSETVTSQQFAVLNAVRDREGIDQSTVAQLTSLDRSTAHHIVRRLSDRNHLSRTQDPADRRRTLLALTDEGRRLHSALAPAAERINGELLATFPYEERDEVMRILSRLAQHGPLRTGDTARPAGERASGV</sequence>
<protein>
    <submittedName>
        <fullName evidence="2">MarR family winged helix-turn-helix transcriptional regulator</fullName>
    </submittedName>
</protein>
<dbReference type="Proteomes" id="UP001604282">
    <property type="component" value="Unassembled WGS sequence"/>
</dbReference>
<name>A0ABW7BTY2_9ACTN</name>
<feature type="domain" description="HTH marR-type" evidence="1">
    <location>
        <begin position="1"/>
        <end position="139"/>
    </location>
</feature>
<proteinExistence type="predicted"/>
<reference evidence="2 3" key="1">
    <citation type="submission" date="2024-10" db="EMBL/GenBank/DDBJ databases">
        <title>The Natural Products Discovery Center: Release of the First 8490 Sequenced Strains for Exploring Actinobacteria Biosynthetic Diversity.</title>
        <authorList>
            <person name="Kalkreuter E."/>
            <person name="Kautsar S.A."/>
            <person name="Yang D."/>
            <person name="Bader C.D."/>
            <person name="Teijaro C.N."/>
            <person name="Fluegel L."/>
            <person name="Davis C.M."/>
            <person name="Simpson J.R."/>
            <person name="Lauterbach L."/>
            <person name="Steele A.D."/>
            <person name="Gui C."/>
            <person name="Meng S."/>
            <person name="Li G."/>
            <person name="Viehrig K."/>
            <person name="Ye F."/>
            <person name="Su P."/>
            <person name="Kiefer A.F."/>
            <person name="Nichols A."/>
            <person name="Cepeda A.J."/>
            <person name="Yan W."/>
            <person name="Fan B."/>
            <person name="Jiang Y."/>
            <person name="Adhikari A."/>
            <person name="Zheng C.-J."/>
            <person name="Schuster L."/>
            <person name="Cowan T.M."/>
            <person name="Smanski M.J."/>
            <person name="Chevrette M.G."/>
            <person name="De Carvalho L.P.S."/>
            <person name="Shen B."/>
        </authorList>
    </citation>
    <scope>NUCLEOTIDE SEQUENCE [LARGE SCALE GENOMIC DNA]</scope>
    <source>
        <strain evidence="2 3">NPDC048229</strain>
    </source>
</reference>
<evidence type="ECO:0000313" key="2">
    <source>
        <dbReference type="EMBL" id="MFG3189646.1"/>
    </source>
</evidence>
<dbReference type="InterPro" id="IPR000835">
    <property type="entry name" value="HTH_MarR-typ"/>
</dbReference>
<dbReference type="Pfam" id="PF12802">
    <property type="entry name" value="MarR_2"/>
    <property type="match status" value="1"/>
</dbReference>
<dbReference type="SMART" id="SM00347">
    <property type="entry name" value="HTH_MARR"/>
    <property type="match status" value="1"/>
</dbReference>